<dbReference type="InterPro" id="IPR004864">
    <property type="entry name" value="LEA_2"/>
</dbReference>
<feature type="transmembrane region" description="Helical" evidence="1">
    <location>
        <begin position="38"/>
        <end position="64"/>
    </location>
</feature>
<dbReference type="Pfam" id="PF03168">
    <property type="entry name" value="LEA_2"/>
    <property type="match status" value="1"/>
</dbReference>
<gene>
    <name evidence="3" type="ORF">FPE_LOCUS32067</name>
</gene>
<evidence type="ECO:0000256" key="1">
    <source>
        <dbReference type="SAM" id="Phobius"/>
    </source>
</evidence>
<dbReference type="Gene3D" id="2.60.40.1820">
    <property type="match status" value="1"/>
</dbReference>
<feature type="domain" description="Late embryogenesis abundant protein LEA-2 subgroup" evidence="2">
    <location>
        <begin position="102"/>
        <end position="201"/>
    </location>
</feature>
<keyword evidence="4" id="KW-1185">Reference proteome</keyword>
<dbReference type="SUPFAM" id="SSF117070">
    <property type="entry name" value="LEA14-like"/>
    <property type="match status" value="1"/>
</dbReference>
<keyword evidence="1" id="KW-1133">Transmembrane helix</keyword>
<organism evidence="3 4">
    <name type="scientific">Fraxinus pennsylvanica</name>
    <dbReference type="NCBI Taxonomy" id="56036"/>
    <lineage>
        <taxon>Eukaryota</taxon>
        <taxon>Viridiplantae</taxon>
        <taxon>Streptophyta</taxon>
        <taxon>Embryophyta</taxon>
        <taxon>Tracheophyta</taxon>
        <taxon>Spermatophyta</taxon>
        <taxon>Magnoliopsida</taxon>
        <taxon>eudicotyledons</taxon>
        <taxon>Gunneridae</taxon>
        <taxon>Pentapetalae</taxon>
        <taxon>asterids</taxon>
        <taxon>lamiids</taxon>
        <taxon>Lamiales</taxon>
        <taxon>Oleaceae</taxon>
        <taxon>Oleeae</taxon>
        <taxon>Fraxinus</taxon>
    </lineage>
</organism>
<keyword evidence="1" id="KW-0812">Transmembrane</keyword>
<accession>A0AAD2AAJ8</accession>
<dbReference type="EMBL" id="OU503056">
    <property type="protein sequence ID" value="CAI9784637.1"/>
    <property type="molecule type" value="Genomic_DNA"/>
</dbReference>
<evidence type="ECO:0000313" key="3">
    <source>
        <dbReference type="EMBL" id="CAI9784637.1"/>
    </source>
</evidence>
<dbReference type="PANTHER" id="PTHR31852">
    <property type="entry name" value="LATE EMBRYOGENESIS ABUNDANT (LEA) HYDROXYPROLINE-RICH GLYCOPROTEIN FAMILY"/>
    <property type="match status" value="1"/>
</dbReference>
<reference evidence="3" key="1">
    <citation type="submission" date="2023-05" db="EMBL/GenBank/DDBJ databases">
        <authorList>
            <person name="Huff M."/>
        </authorList>
    </citation>
    <scope>NUCLEOTIDE SEQUENCE</scope>
</reference>
<dbReference type="Proteomes" id="UP000834106">
    <property type="component" value="Chromosome 21"/>
</dbReference>
<keyword evidence="1" id="KW-0472">Membrane</keyword>
<dbReference type="AlphaFoldDB" id="A0AAD2AAJ8"/>
<evidence type="ECO:0000313" key="4">
    <source>
        <dbReference type="Proteomes" id="UP000834106"/>
    </source>
</evidence>
<proteinExistence type="predicted"/>
<evidence type="ECO:0000259" key="2">
    <source>
        <dbReference type="Pfam" id="PF03168"/>
    </source>
</evidence>
<sequence>MAEKREQVKPLAPAALGIKIDEDEDISMEFRNHHHRKCITCCGCITAIFLIIVMIMLVLVFTIFHIKDPVIKMKNLKIQGFGALVRTDNPGPAVNLTVEADVSVINPNVASFKFSNTTTSLYYDSIVIGEAQILAGEVRARRTLDMNFCIDVKVDKILALPGLKSDLASGALSISSHSKISGKVKIINIIKKHVVVQMNCTMTFDIRSQAIQDQNCKRKISL</sequence>
<name>A0AAD2AAJ8_9LAMI</name>
<dbReference type="InterPro" id="IPR055301">
    <property type="entry name" value="Lea14-like_2"/>
</dbReference>
<protein>
    <recommendedName>
        <fullName evidence="2">Late embryogenesis abundant protein LEA-2 subgroup domain-containing protein</fullName>
    </recommendedName>
</protein>